<sequence length="105" mass="12092">MLPSITTSPELYESAIAPQLNISIKGEYSVGPDRNYLQNKRDSARYLRKEFDRSVPDVRLDLREGYTTWVQNPRVDRLAHVQTWIFKEANGLSKGIIYLKYAGSN</sequence>
<organism evidence="1 2">
    <name type="scientific">Ditylenchus destructor</name>
    <dbReference type="NCBI Taxonomy" id="166010"/>
    <lineage>
        <taxon>Eukaryota</taxon>
        <taxon>Metazoa</taxon>
        <taxon>Ecdysozoa</taxon>
        <taxon>Nematoda</taxon>
        <taxon>Chromadorea</taxon>
        <taxon>Rhabditida</taxon>
        <taxon>Tylenchina</taxon>
        <taxon>Tylenchomorpha</taxon>
        <taxon>Sphaerularioidea</taxon>
        <taxon>Anguinidae</taxon>
        <taxon>Anguininae</taxon>
        <taxon>Ditylenchus</taxon>
    </lineage>
</organism>
<protein>
    <submittedName>
        <fullName evidence="1">Uncharacterized protein</fullName>
    </submittedName>
</protein>
<comment type="caution">
    <text evidence="1">The sequence shown here is derived from an EMBL/GenBank/DDBJ whole genome shotgun (WGS) entry which is preliminary data.</text>
</comment>
<proteinExistence type="predicted"/>
<dbReference type="Proteomes" id="UP001201812">
    <property type="component" value="Unassembled WGS sequence"/>
</dbReference>
<dbReference type="EMBL" id="JAKKPZ010000349">
    <property type="protein sequence ID" value="KAI1696111.1"/>
    <property type="molecule type" value="Genomic_DNA"/>
</dbReference>
<name>A0AAD4QXF9_9BILA</name>
<evidence type="ECO:0000313" key="2">
    <source>
        <dbReference type="Proteomes" id="UP001201812"/>
    </source>
</evidence>
<accession>A0AAD4QXF9</accession>
<reference evidence="1" key="1">
    <citation type="submission" date="2022-01" db="EMBL/GenBank/DDBJ databases">
        <title>Genome Sequence Resource for Two Populations of Ditylenchus destructor, the Migratory Endoparasitic Phytonematode.</title>
        <authorList>
            <person name="Zhang H."/>
            <person name="Lin R."/>
            <person name="Xie B."/>
        </authorList>
    </citation>
    <scope>NUCLEOTIDE SEQUENCE</scope>
    <source>
        <strain evidence="1">BazhouSP</strain>
    </source>
</reference>
<evidence type="ECO:0000313" key="1">
    <source>
        <dbReference type="EMBL" id="KAI1696111.1"/>
    </source>
</evidence>
<keyword evidence="2" id="KW-1185">Reference proteome</keyword>
<gene>
    <name evidence="1" type="ORF">DdX_19217</name>
</gene>
<dbReference type="AlphaFoldDB" id="A0AAD4QXF9"/>